<dbReference type="SUPFAM" id="SSF52058">
    <property type="entry name" value="L domain-like"/>
    <property type="match status" value="1"/>
</dbReference>
<dbReference type="PRINTS" id="PR00364">
    <property type="entry name" value="DISEASERSIST"/>
</dbReference>
<evidence type="ECO:0000313" key="5">
    <source>
        <dbReference type="EMBL" id="KAI5342786.1"/>
    </source>
</evidence>
<dbReference type="PANTHER" id="PTHR11017">
    <property type="entry name" value="LEUCINE-RICH REPEAT-CONTAINING PROTEIN"/>
    <property type="match status" value="1"/>
</dbReference>
<dbReference type="Pfam" id="PF23282">
    <property type="entry name" value="WHD_ROQ1"/>
    <property type="match status" value="1"/>
</dbReference>
<comment type="caution">
    <text evidence="5">The sequence shown here is derived from an EMBL/GenBank/DDBJ whole genome shotgun (WGS) entry which is preliminary data.</text>
</comment>
<reference evidence="5 6" key="1">
    <citation type="journal article" date="2022" name="G3 (Bethesda)">
        <title>Whole-genome sequence and methylome profiling of the almond [Prunus dulcis (Mill.) D.A. Webb] cultivar 'Nonpareil'.</title>
        <authorList>
            <person name="D'Amico-Willman K.M."/>
            <person name="Ouma W.Z."/>
            <person name="Meulia T."/>
            <person name="Sideli G.M."/>
            <person name="Gradziel T.M."/>
            <person name="Fresnedo-Ramirez J."/>
        </authorList>
    </citation>
    <scope>NUCLEOTIDE SEQUENCE [LARGE SCALE GENOMIC DNA]</scope>
    <source>
        <strain evidence="5">Clone GOH B32 T37-40</strain>
    </source>
</reference>
<evidence type="ECO:0000256" key="1">
    <source>
        <dbReference type="ARBA" id="ARBA00022614"/>
    </source>
</evidence>
<dbReference type="Gene3D" id="3.80.10.10">
    <property type="entry name" value="Ribonuclease Inhibitor"/>
    <property type="match status" value="1"/>
</dbReference>
<gene>
    <name evidence="5" type="ORF">L3X38_010662</name>
</gene>
<sequence length="447" mass="50373">MIGIWGTSGIGKTTIAKAIWNAIAHDFEGTCFLENVRENSPHGGLIQLQKTLLDKYLGKKLKIQSVDEGIGVIKEQLRHKKILLILDDVNQLDQLDNLAGVGWFGEGSRVIIITQDSGLLKCHGIELIYGVRKVFDYQALELFSSNAFGTNEPPNDYLELAQRAIAFADGLPLALAILGSHLREYFLDIACFFKGEYEDYELQMVPKRFIEEFVDKALITIEWSKILMHDLLANLVKDIVHKESPNDPGQRSRLWFYEDVKQVLTESTGTRNIKGIMVKLPEAEITLNPKCFSNMVPRGVGYPALGRAPYVALVVPAYGELCDMTFPVFSEWARHRGDVRNSKGFVSDYGKIRGGSFQRGCQFLEKIPDLSGIPNIKYLHLSECTSLVEVDDSVGFLDKFVELDLDGCVNLARFGTRLRLKSLETLRLWGCEWLESFPEIEVKMESL</sequence>
<protein>
    <submittedName>
        <fullName evidence="5">Uncharacterized protein</fullName>
    </submittedName>
</protein>
<feature type="domain" description="Disease resistance protein Roq1-like winged-helix" evidence="4">
    <location>
        <begin position="183"/>
        <end position="244"/>
    </location>
</feature>
<keyword evidence="2" id="KW-0677">Repeat</keyword>
<accession>A0AAD4ZEM8</accession>
<dbReference type="AlphaFoldDB" id="A0AAD4ZEM8"/>
<name>A0AAD4ZEM8_PRUDU</name>
<keyword evidence="6" id="KW-1185">Reference proteome</keyword>
<dbReference type="Pfam" id="PF00931">
    <property type="entry name" value="NB-ARC"/>
    <property type="match status" value="1"/>
</dbReference>
<dbReference type="InterPro" id="IPR044974">
    <property type="entry name" value="Disease_R_plants"/>
</dbReference>
<dbReference type="InterPro" id="IPR002182">
    <property type="entry name" value="NB-ARC"/>
</dbReference>
<dbReference type="Gene3D" id="3.40.50.300">
    <property type="entry name" value="P-loop containing nucleotide triphosphate hydrolases"/>
    <property type="match status" value="1"/>
</dbReference>
<evidence type="ECO:0000259" key="3">
    <source>
        <dbReference type="Pfam" id="PF00931"/>
    </source>
</evidence>
<dbReference type="EMBL" id="JAJFAZ020000002">
    <property type="protein sequence ID" value="KAI5342786.1"/>
    <property type="molecule type" value="Genomic_DNA"/>
</dbReference>
<dbReference type="Proteomes" id="UP001054821">
    <property type="component" value="Chromosome 2"/>
</dbReference>
<evidence type="ECO:0000313" key="6">
    <source>
        <dbReference type="Proteomes" id="UP001054821"/>
    </source>
</evidence>
<dbReference type="InterPro" id="IPR058192">
    <property type="entry name" value="WHD_ROQ1-like"/>
</dbReference>
<dbReference type="GO" id="GO:0006952">
    <property type="term" value="P:defense response"/>
    <property type="evidence" value="ECO:0007669"/>
    <property type="project" value="InterPro"/>
</dbReference>
<dbReference type="GO" id="GO:0043531">
    <property type="term" value="F:ADP binding"/>
    <property type="evidence" value="ECO:0007669"/>
    <property type="project" value="InterPro"/>
</dbReference>
<organism evidence="5 6">
    <name type="scientific">Prunus dulcis</name>
    <name type="common">Almond</name>
    <name type="synonym">Amygdalus dulcis</name>
    <dbReference type="NCBI Taxonomy" id="3755"/>
    <lineage>
        <taxon>Eukaryota</taxon>
        <taxon>Viridiplantae</taxon>
        <taxon>Streptophyta</taxon>
        <taxon>Embryophyta</taxon>
        <taxon>Tracheophyta</taxon>
        <taxon>Spermatophyta</taxon>
        <taxon>Magnoliopsida</taxon>
        <taxon>eudicotyledons</taxon>
        <taxon>Gunneridae</taxon>
        <taxon>Pentapetalae</taxon>
        <taxon>rosids</taxon>
        <taxon>fabids</taxon>
        <taxon>Rosales</taxon>
        <taxon>Rosaceae</taxon>
        <taxon>Amygdaloideae</taxon>
        <taxon>Amygdaleae</taxon>
        <taxon>Prunus</taxon>
    </lineage>
</organism>
<dbReference type="InterPro" id="IPR032675">
    <property type="entry name" value="LRR_dom_sf"/>
</dbReference>
<proteinExistence type="predicted"/>
<keyword evidence="1" id="KW-0433">Leucine-rich repeat</keyword>
<evidence type="ECO:0000259" key="4">
    <source>
        <dbReference type="Pfam" id="PF23282"/>
    </source>
</evidence>
<dbReference type="InterPro" id="IPR027417">
    <property type="entry name" value="P-loop_NTPase"/>
</dbReference>
<dbReference type="PANTHER" id="PTHR11017:SF587">
    <property type="entry name" value="NB-ARC DOMAIN PROTEIN"/>
    <property type="match status" value="1"/>
</dbReference>
<evidence type="ECO:0000256" key="2">
    <source>
        <dbReference type="ARBA" id="ARBA00022737"/>
    </source>
</evidence>
<feature type="domain" description="NB-ARC" evidence="3">
    <location>
        <begin position="1"/>
        <end position="148"/>
    </location>
</feature>
<dbReference type="SUPFAM" id="SSF52540">
    <property type="entry name" value="P-loop containing nucleoside triphosphate hydrolases"/>
    <property type="match status" value="1"/>
</dbReference>